<name>A0A7G1G5M6_9BACT</name>
<dbReference type="SMART" id="SM00347">
    <property type="entry name" value="HTH_MARR"/>
    <property type="match status" value="1"/>
</dbReference>
<dbReference type="InterPro" id="IPR036388">
    <property type="entry name" value="WH-like_DNA-bd_sf"/>
</dbReference>
<evidence type="ECO:0000256" key="2">
    <source>
        <dbReference type="ARBA" id="ARBA00023125"/>
    </source>
</evidence>
<gene>
    <name evidence="5" type="primary">marR</name>
    <name evidence="5" type="ORF">OSSY52_18520</name>
</gene>
<evidence type="ECO:0000313" key="5">
    <source>
        <dbReference type="EMBL" id="BBE31711.1"/>
    </source>
</evidence>
<keyword evidence="3" id="KW-0804">Transcription</keyword>
<dbReference type="Gene3D" id="1.10.10.10">
    <property type="entry name" value="Winged helix-like DNA-binding domain superfamily/Winged helix DNA-binding domain"/>
    <property type="match status" value="1"/>
</dbReference>
<evidence type="ECO:0000256" key="3">
    <source>
        <dbReference type="ARBA" id="ARBA00023163"/>
    </source>
</evidence>
<dbReference type="PANTHER" id="PTHR42756">
    <property type="entry name" value="TRANSCRIPTIONAL REGULATOR, MARR"/>
    <property type="match status" value="1"/>
</dbReference>
<dbReference type="PRINTS" id="PR00598">
    <property type="entry name" value="HTHMARR"/>
</dbReference>
<dbReference type="CDD" id="cd00090">
    <property type="entry name" value="HTH_ARSR"/>
    <property type="match status" value="1"/>
</dbReference>
<dbReference type="RefSeq" id="WP_190614436.1">
    <property type="nucleotide sequence ID" value="NZ_AP018712.1"/>
</dbReference>
<dbReference type="SUPFAM" id="SSF46785">
    <property type="entry name" value="Winged helix' DNA-binding domain"/>
    <property type="match status" value="1"/>
</dbReference>
<reference evidence="5 6" key="1">
    <citation type="submission" date="2018-06" db="EMBL/GenBank/DDBJ databases">
        <title>Genome sequencing of Oceanotoga sp. sy52.</title>
        <authorList>
            <person name="Mori K."/>
        </authorList>
    </citation>
    <scope>NUCLEOTIDE SEQUENCE [LARGE SCALE GENOMIC DNA]</scope>
    <source>
        <strain evidence="6">sy52</strain>
    </source>
</reference>
<evidence type="ECO:0000256" key="1">
    <source>
        <dbReference type="ARBA" id="ARBA00023015"/>
    </source>
</evidence>
<evidence type="ECO:0000313" key="6">
    <source>
        <dbReference type="Proteomes" id="UP000516361"/>
    </source>
</evidence>
<keyword evidence="2" id="KW-0238">DNA-binding</keyword>
<keyword evidence="1" id="KW-0805">Transcription regulation</keyword>
<dbReference type="InterPro" id="IPR011991">
    <property type="entry name" value="ArsR-like_HTH"/>
</dbReference>
<dbReference type="Proteomes" id="UP000516361">
    <property type="component" value="Chromosome"/>
</dbReference>
<feature type="domain" description="HTH marR-type" evidence="4">
    <location>
        <begin position="5"/>
        <end position="140"/>
    </location>
</feature>
<dbReference type="PANTHER" id="PTHR42756:SF1">
    <property type="entry name" value="TRANSCRIPTIONAL REPRESSOR OF EMRAB OPERON"/>
    <property type="match status" value="1"/>
</dbReference>
<dbReference type="EMBL" id="AP018712">
    <property type="protein sequence ID" value="BBE31711.1"/>
    <property type="molecule type" value="Genomic_DNA"/>
</dbReference>
<dbReference type="InterPro" id="IPR036390">
    <property type="entry name" value="WH_DNA-bd_sf"/>
</dbReference>
<proteinExistence type="predicted"/>
<dbReference type="GO" id="GO:0003700">
    <property type="term" value="F:DNA-binding transcription factor activity"/>
    <property type="evidence" value="ECO:0007669"/>
    <property type="project" value="InterPro"/>
</dbReference>
<dbReference type="Pfam" id="PF12802">
    <property type="entry name" value="MarR_2"/>
    <property type="match status" value="1"/>
</dbReference>
<evidence type="ECO:0000259" key="4">
    <source>
        <dbReference type="PROSITE" id="PS50995"/>
    </source>
</evidence>
<dbReference type="InParanoid" id="A0A7G1G5M6"/>
<organism evidence="5 6">
    <name type="scientific">Tepiditoga spiralis</name>
    <dbReference type="NCBI Taxonomy" id="2108365"/>
    <lineage>
        <taxon>Bacteria</taxon>
        <taxon>Thermotogati</taxon>
        <taxon>Thermotogota</taxon>
        <taxon>Thermotogae</taxon>
        <taxon>Petrotogales</taxon>
        <taxon>Petrotogaceae</taxon>
        <taxon>Tepiditoga</taxon>
    </lineage>
</organism>
<dbReference type="GO" id="GO:0003677">
    <property type="term" value="F:DNA binding"/>
    <property type="evidence" value="ECO:0007669"/>
    <property type="project" value="UniProtKB-KW"/>
</dbReference>
<keyword evidence="6" id="KW-1185">Reference proteome</keyword>
<dbReference type="InterPro" id="IPR000835">
    <property type="entry name" value="HTH_MarR-typ"/>
</dbReference>
<sequence length="147" mass="17253">MYKNRHDVLHMIHSINTIISKNIESKMKKYCEKGLVTSHSEILEYLYKNEKATMKDISRFTGRDKSTITSLIKKLSSGGYVEKVSDDKDKRKTYVKLTEKSKRLKQLFLDISSKLDNQTFSGLTDEETNILHILLNKMYKNLEREEK</sequence>
<dbReference type="KEGG" id="ocy:OSSY52_18520"/>
<protein>
    <submittedName>
        <fullName evidence="5">MarR family transcriptional regulator</fullName>
    </submittedName>
</protein>
<dbReference type="PROSITE" id="PS50995">
    <property type="entry name" value="HTH_MARR_2"/>
    <property type="match status" value="1"/>
</dbReference>
<dbReference type="AlphaFoldDB" id="A0A7G1G5M6"/>
<accession>A0A7G1G5M6</accession>